<reference evidence="6" key="1">
    <citation type="submission" date="2020-05" db="EMBL/GenBank/DDBJ databases">
        <title>Evolutionary and genomic comparisons of hybrid uninucleate and nonhybrid Rhizoctonia fungi.</title>
        <authorList>
            <person name="Li C."/>
            <person name="Chen X."/>
        </authorList>
    </citation>
    <scope>NUCLEOTIDE SEQUENCE</scope>
    <source>
        <strain evidence="6">AG-1 IA</strain>
    </source>
</reference>
<dbReference type="PRINTS" id="PR00081">
    <property type="entry name" value="GDHRDH"/>
</dbReference>
<dbReference type="InterPro" id="IPR002347">
    <property type="entry name" value="SDR_fam"/>
</dbReference>
<dbReference type="PROSITE" id="PS00061">
    <property type="entry name" value="ADH_SHORT"/>
    <property type="match status" value="1"/>
</dbReference>
<sequence length="569" mass="59263">MNCQYGVGSSTNGDSGFDAGVGAYGMYLANCGRPANKTLPDTIQTAVCRQNINIPKFTYDLFWGDGSWFYEYSKGSAQVDISSGNNNTGECPAPSSTTSMIPTTGTTQPTSTSTADPGSASTTPVGAIAGGVVGGVVALAAAVLLGFFISRRRKSRGVIDLTEENKGSSATFEPYNLAPGTTAQPVAITPYATSAPAPAPSSTDWTSSAGSPPPTQASGSRAAKPGLIAHSPPNRAEMYQAQPLLSTDGGSSSNMVDRHEDSEDLTSAFGLGRSASGRLPPSILSHHSVVGVAAALKAASDPSFTPKKTLFDEFSLKGRVAIVTGGNRGLGLEMALALCEAGATVYVLDLPQSPGDDFVATADYTRKLGSTLKYVSMDVTDQQSVWDKVAEIGDAEKRVNVCVAAARVSGESDCLVYKADNIQRIINVNVNGVFYSVQAAGQQMTKHGIPGSIILIASISGSITNQGLALTAYNTSKSAVLQMTRSMACELRKHKIRVNSISSGYIYTKMIAAFADTQPELAETWASMNPLGCIGQPDELRGVVTWLASDASTFCTGSNILVSGGHHAW</sequence>
<feature type="region of interest" description="Disordered" evidence="4">
    <location>
        <begin position="83"/>
        <end position="120"/>
    </location>
</feature>
<protein>
    <submittedName>
        <fullName evidence="6">Enoyl-(Acyl carrier protein) reductase</fullName>
    </submittedName>
</protein>
<dbReference type="SUPFAM" id="SSF51735">
    <property type="entry name" value="NAD(P)-binding Rossmann-fold domains"/>
    <property type="match status" value="1"/>
</dbReference>
<evidence type="ECO:0000313" key="6">
    <source>
        <dbReference type="EMBL" id="QRW22358.1"/>
    </source>
</evidence>
<comment type="similarity">
    <text evidence="1">Belongs to the short-chain dehydrogenases/reductases (SDR) family.</text>
</comment>
<dbReference type="PANTHER" id="PTHR43008:SF4">
    <property type="entry name" value="CHAIN DEHYDROGENASE, PUTATIVE (AFU_ORTHOLOGUE AFUA_4G08710)-RELATED"/>
    <property type="match status" value="1"/>
</dbReference>
<evidence type="ECO:0000256" key="1">
    <source>
        <dbReference type="ARBA" id="ARBA00006484"/>
    </source>
</evidence>
<dbReference type="KEGG" id="rsx:RhiXN_09945"/>
<dbReference type="InterPro" id="IPR020904">
    <property type="entry name" value="Sc_DH/Rdtase_CS"/>
</dbReference>
<dbReference type="Proteomes" id="UP000650533">
    <property type="component" value="Chromosome 8"/>
</dbReference>
<dbReference type="PANTHER" id="PTHR43008">
    <property type="entry name" value="BENZIL REDUCTASE"/>
    <property type="match status" value="1"/>
</dbReference>
<evidence type="ECO:0000256" key="5">
    <source>
        <dbReference type="SAM" id="Phobius"/>
    </source>
</evidence>
<dbReference type="GO" id="GO:0050664">
    <property type="term" value="F:oxidoreductase activity, acting on NAD(P)H, oxygen as acceptor"/>
    <property type="evidence" value="ECO:0007669"/>
    <property type="project" value="TreeGrafter"/>
</dbReference>
<keyword evidence="2" id="KW-0521">NADP</keyword>
<gene>
    <name evidence="6" type="ORF">RhiXN_09945</name>
</gene>
<keyword evidence="3" id="KW-0560">Oxidoreductase</keyword>
<dbReference type="RefSeq" id="XP_043182595.1">
    <property type="nucleotide sequence ID" value="XM_043329761.1"/>
</dbReference>
<dbReference type="GeneID" id="67032224"/>
<evidence type="ECO:0000256" key="2">
    <source>
        <dbReference type="ARBA" id="ARBA00022857"/>
    </source>
</evidence>
<evidence type="ECO:0000256" key="4">
    <source>
        <dbReference type="SAM" id="MobiDB-lite"/>
    </source>
</evidence>
<name>A0A8H8P1Z0_9AGAM</name>
<dbReference type="Gene3D" id="3.40.50.720">
    <property type="entry name" value="NAD(P)-binding Rossmann-like Domain"/>
    <property type="match status" value="1"/>
</dbReference>
<feature type="region of interest" description="Disordered" evidence="4">
    <location>
        <begin position="192"/>
        <end position="232"/>
    </location>
</feature>
<feature type="transmembrane region" description="Helical" evidence="5">
    <location>
        <begin position="127"/>
        <end position="149"/>
    </location>
</feature>
<keyword evidence="5" id="KW-1133">Transmembrane helix</keyword>
<feature type="compositionally biased region" description="Low complexity" evidence="4">
    <location>
        <begin position="192"/>
        <end position="209"/>
    </location>
</feature>
<dbReference type="EMBL" id="CP059665">
    <property type="protein sequence ID" value="QRW22358.1"/>
    <property type="molecule type" value="Genomic_DNA"/>
</dbReference>
<feature type="compositionally biased region" description="Low complexity" evidence="4">
    <location>
        <begin position="92"/>
        <end position="114"/>
    </location>
</feature>
<evidence type="ECO:0000313" key="7">
    <source>
        <dbReference type="Proteomes" id="UP000650533"/>
    </source>
</evidence>
<keyword evidence="5" id="KW-0812">Transmembrane</keyword>
<dbReference type="FunFam" id="3.40.50.720:FF:000245">
    <property type="entry name" value="Short chain dehydrogenase, putative"/>
    <property type="match status" value="1"/>
</dbReference>
<dbReference type="InterPro" id="IPR036291">
    <property type="entry name" value="NAD(P)-bd_dom_sf"/>
</dbReference>
<evidence type="ECO:0000256" key="3">
    <source>
        <dbReference type="ARBA" id="ARBA00023002"/>
    </source>
</evidence>
<accession>A0A8H8P1Z0</accession>
<proteinExistence type="inferred from homology"/>
<dbReference type="Gene3D" id="1.20.5.510">
    <property type="entry name" value="Single helix bin"/>
    <property type="match status" value="1"/>
</dbReference>
<dbReference type="Pfam" id="PF13561">
    <property type="entry name" value="adh_short_C2"/>
    <property type="match status" value="1"/>
</dbReference>
<dbReference type="GO" id="GO:0016616">
    <property type="term" value="F:oxidoreductase activity, acting on the CH-OH group of donors, NAD or NADP as acceptor"/>
    <property type="evidence" value="ECO:0007669"/>
    <property type="project" value="UniProtKB-ARBA"/>
</dbReference>
<keyword evidence="5" id="KW-0472">Membrane</keyword>
<dbReference type="AlphaFoldDB" id="A0A8H8P1Z0"/>
<organism evidence="6 7">
    <name type="scientific">Rhizoctonia solani</name>
    <dbReference type="NCBI Taxonomy" id="456999"/>
    <lineage>
        <taxon>Eukaryota</taxon>
        <taxon>Fungi</taxon>
        <taxon>Dikarya</taxon>
        <taxon>Basidiomycota</taxon>
        <taxon>Agaricomycotina</taxon>
        <taxon>Agaricomycetes</taxon>
        <taxon>Cantharellales</taxon>
        <taxon>Ceratobasidiaceae</taxon>
        <taxon>Rhizoctonia</taxon>
    </lineage>
</organism>